<feature type="region of interest" description="Disordered" evidence="5">
    <location>
        <begin position="172"/>
        <end position="216"/>
    </location>
</feature>
<name>A0AAN7AA35_9PEZI</name>
<evidence type="ECO:0000313" key="8">
    <source>
        <dbReference type="EMBL" id="KAK4178914.1"/>
    </source>
</evidence>
<feature type="compositionally biased region" description="Low complexity" evidence="5">
    <location>
        <begin position="179"/>
        <end position="188"/>
    </location>
</feature>
<feature type="signal peptide" evidence="7">
    <location>
        <begin position="1"/>
        <end position="18"/>
    </location>
</feature>
<dbReference type="Proteomes" id="UP001302321">
    <property type="component" value="Unassembled WGS sequence"/>
</dbReference>
<accession>A0AAN7AA35</accession>
<protein>
    <submittedName>
        <fullName evidence="8">Uncharacterized protein</fullName>
    </submittedName>
</protein>
<dbReference type="PANTHER" id="PTHR15549:SF30">
    <property type="entry name" value="MID2 DOMAIN-CONTAINING PROTEIN"/>
    <property type="match status" value="1"/>
</dbReference>
<feature type="transmembrane region" description="Helical" evidence="6">
    <location>
        <begin position="218"/>
        <end position="243"/>
    </location>
</feature>
<keyword evidence="3 6" id="KW-1133">Transmembrane helix</keyword>
<evidence type="ECO:0000256" key="1">
    <source>
        <dbReference type="ARBA" id="ARBA00004167"/>
    </source>
</evidence>
<dbReference type="AlphaFoldDB" id="A0AAN7AA35"/>
<feature type="compositionally biased region" description="Polar residues" evidence="5">
    <location>
        <begin position="255"/>
        <end position="269"/>
    </location>
</feature>
<keyword evidence="2 6" id="KW-0812">Transmembrane</keyword>
<evidence type="ECO:0000256" key="2">
    <source>
        <dbReference type="ARBA" id="ARBA00022692"/>
    </source>
</evidence>
<gene>
    <name evidence="8" type="ORF">QBC36DRAFT_90998</name>
</gene>
<evidence type="ECO:0000256" key="7">
    <source>
        <dbReference type="SAM" id="SignalP"/>
    </source>
</evidence>
<keyword evidence="7" id="KW-0732">Signal</keyword>
<dbReference type="InterPro" id="IPR051694">
    <property type="entry name" value="Immunoregulatory_rcpt-like"/>
</dbReference>
<evidence type="ECO:0000256" key="4">
    <source>
        <dbReference type="ARBA" id="ARBA00023136"/>
    </source>
</evidence>
<reference evidence="8" key="1">
    <citation type="journal article" date="2023" name="Mol. Phylogenet. Evol.">
        <title>Genome-scale phylogeny and comparative genomics of the fungal order Sordariales.</title>
        <authorList>
            <person name="Hensen N."/>
            <person name="Bonometti L."/>
            <person name="Westerberg I."/>
            <person name="Brannstrom I.O."/>
            <person name="Guillou S."/>
            <person name="Cros-Aarteil S."/>
            <person name="Calhoun S."/>
            <person name="Haridas S."/>
            <person name="Kuo A."/>
            <person name="Mondo S."/>
            <person name="Pangilinan J."/>
            <person name="Riley R."/>
            <person name="LaButti K."/>
            <person name="Andreopoulos B."/>
            <person name="Lipzen A."/>
            <person name="Chen C."/>
            <person name="Yan M."/>
            <person name="Daum C."/>
            <person name="Ng V."/>
            <person name="Clum A."/>
            <person name="Steindorff A."/>
            <person name="Ohm R.A."/>
            <person name="Martin F."/>
            <person name="Silar P."/>
            <person name="Natvig D.O."/>
            <person name="Lalanne C."/>
            <person name="Gautier V."/>
            <person name="Ament-Velasquez S.L."/>
            <person name="Kruys A."/>
            <person name="Hutchinson M.I."/>
            <person name="Powell A.J."/>
            <person name="Barry K."/>
            <person name="Miller A.N."/>
            <person name="Grigoriev I.V."/>
            <person name="Debuchy R."/>
            <person name="Gladieux P."/>
            <person name="Hiltunen Thoren M."/>
            <person name="Johannesson H."/>
        </authorList>
    </citation>
    <scope>NUCLEOTIDE SEQUENCE</scope>
    <source>
        <strain evidence="8">CBS 892.96</strain>
    </source>
</reference>
<reference evidence="8" key="2">
    <citation type="submission" date="2023-05" db="EMBL/GenBank/DDBJ databases">
        <authorList>
            <consortium name="Lawrence Berkeley National Laboratory"/>
            <person name="Steindorff A."/>
            <person name="Hensen N."/>
            <person name="Bonometti L."/>
            <person name="Westerberg I."/>
            <person name="Brannstrom I.O."/>
            <person name="Guillou S."/>
            <person name="Cros-Aarteil S."/>
            <person name="Calhoun S."/>
            <person name="Haridas S."/>
            <person name="Kuo A."/>
            <person name="Mondo S."/>
            <person name="Pangilinan J."/>
            <person name="Riley R."/>
            <person name="Labutti K."/>
            <person name="Andreopoulos B."/>
            <person name="Lipzen A."/>
            <person name="Chen C."/>
            <person name="Yanf M."/>
            <person name="Daum C."/>
            <person name="Ng V."/>
            <person name="Clum A."/>
            <person name="Ohm R."/>
            <person name="Martin F."/>
            <person name="Silar P."/>
            <person name="Natvig D."/>
            <person name="Lalanne C."/>
            <person name="Gautier V."/>
            <person name="Ament-Velasquez S.L."/>
            <person name="Kruys A."/>
            <person name="Hutchinson M.I."/>
            <person name="Powell A.J."/>
            <person name="Barry K."/>
            <person name="Miller A.N."/>
            <person name="Grigoriev I.V."/>
            <person name="Debuchy R."/>
            <person name="Gladieux P."/>
            <person name="Thoren M.H."/>
            <person name="Johannesson H."/>
        </authorList>
    </citation>
    <scope>NUCLEOTIDE SEQUENCE</scope>
    <source>
        <strain evidence="8">CBS 892.96</strain>
    </source>
</reference>
<dbReference type="PANTHER" id="PTHR15549">
    <property type="entry name" value="PAIRED IMMUNOGLOBULIN-LIKE TYPE 2 RECEPTOR"/>
    <property type="match status" value="1"/>
</dbReference>
<dbReference type="GO" id="GO:0071944">
    <property type="term" value="C:cell periphery"/>
    <property type="evidence" value="ECO:0007669"/>
    <property type="project" value="UniProtKB-ARBA"/>
</dbReference>
<organism evidence="8 9">
    <name type="scientific">Triangularia setosa</name>
    <dbReference type="NCBI Taxonomy" id="2587417"/>
    <lineage>
        <taxon>Eukaryota</taxon>
        <taxon>Fungi</taxon>
        <taxon>Dikarya</taxon>
        <taxon>Ascomycota</taxon>
        <taxon>Pezizomycotina</taxon>
        <taxon>Sordariomycetes</taxon>
        <taxon>Sordariomycetidae</taxon>
        <taxon>Sordariales</taxon>
        <taxon>Podosporaceae</taxon>
        <taxon>Triangularia</taxon>
    </lineage>
</organism>
<evidence type="ECO:0000256" key="5">
    <source>
        <dbReference type="SAM" id="MobiDB-lite"/>
    </source>
</evidence>
<comment type="caution">
    <text evidence="8">The sequence shown here is derived from an EMBL/GenBank/DDBJ whole genome shotgun (WGS) entry which is preliminary data.</text>
</comment>
<feature type="chain" id="PRO_5043030803" evidence="7">
    <location>
        <begin position="19"/>
        <end position="319"/>
    </location>
</feature>
<feature type="region of interest" description="Disordered" evidence="5">
    <location>
        <begin position="255"/>
        <end position="319"/>
    </location>
</feature>
<evidence type="ECO:0000313" key="9">
    <source>
        <dbReference type="Proteomes" id="UP001302321"/>
    </source>
</evidence>
<evidence type="ECO:0000256" key="3">
    <source>
        <dbReference type="ARBA" id="ARBA00022989"/>
    </source>
</evidence>
<comment type="subcellular location">
    <subcellularLocation>
        <location evidence="1">Membrane</location>
        <topology evidence="1">Single-pass membrane protein</topology>
    </subcellularLocation>
</comment>
<keyword evidence="4 6" id="KW-0472">Membrane</keyword>
<sequence length="319" mass="34198">MRIHTLVAWVGLARACLAANTKCYYPNGRLATTDSPCDPDAEHSICCFNGSPHGKACLANKMCESPDGKIIRGSCTDRTWASPECAKLCELVNWGGANLVSCSNVTNKDTFFCCEKTEKADCCDRGVGRFELQPPQPMTLALWNSSEGLYTRLGQVSTSSSTSTILTTSASTPFSELDTSTTTSAASAKETGSRSSDTEEGSSTRPERESTSPGGLPIAAQAGIGVGAAAILILLALSAWLLWKHNKNKQALATATTPSLVDPSTQPSPYVQEWYKQQQQQQSIGELRTGRDWDHHRGSQPSAELPHHGPYGELPAETN</sequence>
<dbReference type="GO" id="GO:0016020">
    <property type="term" value="C:membrane"/>
    <property type="evidence" value="ECO:0007669"/>
    <property type="project" value="UniProtKB-SubCell"/>
</dbReference>
<dbReference type="EMBL" id="MU866127">
    <property type="protein sequence ID" value="KAK4178914.1"/>
    <property type="molecule type" value="Genomic_DNA"/>
</dbReference>
<evidence type="ECO:0000256" key="6">
    <source>
        <dbReference type="SAM" id="Phobius"/>
    </source>
</evidence>
<keyword evidence="9" id="KW-1185">Reference proteome</keyword>
<feature type="compositionally biased region" description="Basic and acidic residues" evidence="5">
    <location>
        <begin position="288"/>
        <end position="297"/>
    </location>
</feature>
<proteinExistence type="predicted"/>